<name>A0ACC0WAB8_9STRA</name>
<dbReference type="EMBL" id="CM047582">
    <property type="protein sequence ID" value="KAI9915773.1"/>
    <property type="molecule type" value="Genomic_DNA"/>
</dbReference>
<organism evidence="1 2">
    <name type="scientific">Peronosclerospora sorghi</name>
    <dbReference type="NCBI Taxonomy" id="230839"/>
    <lineage>
        <taxon>Eukaryota</taxon>
        <taxon>Sar</taxon>
        <taxon>Stramenopiles</taxon>
        <taxon>Oomycota</taxon>
        <taxon>Peronosporomycetes</taxon>
        <taxon>Peronosporales</taxon>
        <taxon>Peronosporaceae</taxon>
        <taxon>Peronosclerospora</taxon>
    </lineage>
</organism>
<reference evidence="1 2" key="1">
    <citation type="journal article" date="2022" name="bioRxiv">
        <title>The genome of the oomycete Peronosclerospora sorghi, a cosmopolitan pathogen of maize and sorghum, is inflated with dispersed pseudogenes.</title>
        <authorList>
            <person name="Fletcher K."/>
            <person name="Martin F."/>
            <person name="Isakeit T."/>
            <person name="Cavanaugh K."/>
            <person name="Magill C."/>
            <person name="Michelmore R."/>
        </authorList>
    </citation>
    <scope>NUCLEOTIDE SEQUENCE [LARGE SCALE GENOMIC DNA]</scope>
    <source>
        <strain evidence="1">P6</strain>
    </source>
</reference>
<protein>
    <submittedName>
        <fullName evidence="1">Uncharacterized protein</fullName>
    </submittedName>
</protein>
<evidence type="ECO:0000313" key="2">
    <source>
        <dbReference type="Proteomes" id="UP001163321"/>
    </source>
</evidence>
<gene>
    <name evidence="1" type="ORF">PsorP6_008028</name>
</gene>
<dbReference type="Proteomes" id="UP001163321">
    <property type="component" value="Chromosome 3"/>
</dbReference>
<comment type="caution">
    <text evidence="1">The sequence shown here is derived from an EMBL/GenBank/DDBJ whole genome shotgun (WGS) entry which is preliminary data.</text>
</comment>
<proteinExistence type="predicted"/>
<evidence type="ECO:0000313" key="1">
    <source>
        <dbReference type="EMBL" id="KAI9915773.1"/>
    </source>
</evidence>
<accession>A0ACC0WAB8</accession>
<keyword evidence="2" id="KW-1185">Reference proteome</keyword>
<sequence>MQYMSPNSLKDAVKLQWTLKVLISTDRVDTDDQLATIHHSCLILSQWKLTMCRLVTENAEMDAEIVVVMGIQQTLVGSHVVNSSRDNRQEVFKSHSTN</sequence>